<keyword evidence="1" id="KW-0677">Repeat</keyword>
<evidence type="ECO:0000259" key="4">
    <source>
        <dbReference type="SMART" id="SM00530"/>
    </source>
</evidence>
<sequence length="686" mass="76628">MGDKQGSVSYSGGKRARGVQASPAKLRSALLAAGIKSQTEVARRIQVSEGLKKIPRTMVNRVFRGESVDPVSIERVARVLNTDAWALYLTSKEADSLDQDQEREAGPVDYIVQSAAHTEEHHAQPQRIITVSWLMPVLGVGLALILFILLFRGIQADDNDTPPDLLPASGSLIPTSILINPQQIAAEPLTASLNKALSQDFSIATLTSQDNQEVRLAIDLARDYQADAVITLDIRRRGRYLRVQALAFYNGSNRLIWYKVMGHTVLKQQATLFAEQLASKIRELITTGALSSTPNDAQISAWDNYWLARQLMDAHKLESWSESDKTLNLLALAIQGYPDFAEAEAALCETYVWYSFEGHEKERLEQAEKHCQRARQLAPQNSYVMSAQALLNRRTIGTKAGIQAYQKVLQRWPQNLEALQGLGASYMLSFNESDSGVENAIGLAEQTLQNVLKLEPGYWFNHYRLATHYFYHGNMTESLSYFQQAADLGKKAVAYNGAGVVAVCLGNLKQGREAFEQLRALHPQNHLADEQLGLIAYLQGDYPLSLQHRLTALEKMGDPDQIVYHQVWGALAASYLGVNDNSGAEEALRNALRVIQRDKLRNSQMIWGEIGEVYYRLKLSSITGKPVRIGQAQRQRLLQFAEQELQPAVVTTLALTFEELGEEQVSEKLWHKAIDLCPVYQNLQNQ</sequence>
<keyword evidence="3" id="KW-1133">Transmembrane helix</keyword>
<dbReference type="InterPro" id="IPR001387">
    <property type="entry name" value="Cro/C1-type_HTH"/>
</dbReference>
<keyword evidence="3" id="KW-0472">Membrane</keyword>
<feature type="domain" description="HTH cro/C1-type" evidence="4">
    <location>
        <begin position="25"/>
        <end position="87"/>
    </location>
</feature>
<dbReference type="InterPro" id="IPR050498">
    <property type="entry name" value="Ycf3"/>
</dbReference>
<evidence type="ECO:0000256" key="3">
    <source>
        <dbReference type="SAM" id="Phobius"/>
    </source>
</evidence>
<feature type="transmembrane region" description="Helical" evidence="3">
    <location>
        <begin position="131"/>
        <end position="151"/>
    </location>
</feature>
<evidence type="ECO:0000313" key="6">
    <source>
        <dbReference type="Proteomes" id="UP000614272"/>
    </source>
</evidence>
<dbReference type="SMART" id="SM00028">
    <property type="entry name" value="TPR"/>
    <property type="match status" value="4"/>
</dbReference>
<dbReference type="Gene3D" id="1.25.40.10">
    <property type="entry name" value="Tetratricopeptide repeat domain"/>
    <property type="match status" value="1"/>
</dbReference>
<dbReference type="InterPro" id="IPR019734">
    <property type="entry name" value="TPR_rpt"/>
</dbReference>
<keyword evidence="3" id="KW-0812">Transmembrane</keyword>
<protein>
    <recommendedName>
        <fullName evidence="4">HTH cro/C1-type domain-containing protein</fullName>
    </recommendedName>
</protein>
<organism evidence="5 6">
    <name type="scientific">Lacimicrobium alkaliphilum</name>
    <dbReference type="NCBI Taxonomy" id="1526571"/>
    <lineage>
        <taxon>Bacteria</taxon>
        <taxon>Pseudomonadati</taxon>
        <taxon>Pseudomonadota</taxon>
        <taxon>Gammaproteobacteria</taxon>
        <taxon>Alteromonadales</taxon>
        <taxon>Alteromonadaceae</taxon>
        <taxon>Lacimicrobium</taxon>
    </lineage>
</organism>
<dbReference type="PANTHER" id="PTHR44858:SF1">
    <property type="entry name" value="UDP-N-ACETYLGLUCOSAMINE--PEPTIDE N-ACETYLGLUCOSAMINYLTRANSFERASE SPINDLY-RELATED"/>
    <property type="match status" value="1"/>
</dbReference>
<dbReference type="Pfam" id="PF13432">
    <property type="entry name" value="TPR_16"/>
    <property type="match status" value="1"/>
</dbReference>
<evidence type="ECO:0000256" key="1">
    <source>
        <dbReference type="ARBA" id="ARBA00022737"/>
    </source>
</evidence>
<dbReference type="CDD" id="cd00093">
    <property type="entry name" value="HTH_XRE"/>
    <property type="match status" value="1"/>
</dbReference>
<dbReference type="PANTHER" id="PTHR44858">
    <property type="entry name" value="TETRATRICOPEPTIDE REPEAT PROTEIN 6"/>
    <property type="match status" value="1"/>
</dbReference>
<dbReference type="Proteomes" id="UP000614272">
    <property type="component" value="Unassembled WGS sequence"/>
</dbReference>
<dbReference type="EMBL" id="BMGJ01000006">
    <property type="protein sequence ID" value="GGD63308.1"/>
    <property type="molecule type" value="Genomic_DNA"/>
</dbReference>
<evidence type="ECO:0000256" key="2">
    <source>
        <dbReference type="ARBA" id="ARBA00022803"/>
    </source>
</evidence>
<reference evidence="6" key="1">
    <citation type="journal article" date="2019" name="Int. J. Syst. Evol. Microbiol.">
        <title>The Global Catalogue of Microorganisms (GCM) 10K type strain sequencing project: providing services to taxonomists for standard genome sequencing and annotation.</title>
        <authorList>
            <consortium name="The Broad Institute Genomics Platform"/>
            <consortium name="The Broad Institute Genome Sequencing Center for Infectious Disease"/>
            <person name="Wu L."/>
            <person name="Ma J."/>
        </authorList>
    </citation>
    <scope>NUCLEOTIDE SEQUENCE [LARGE SCALE GENOMIC DNA]</scope>
    <source>
        <strain evidence="6">CGMCC 1.12923</strain>
    </source>
</reference>
<dbReference type="InterPro" id="IPR011990">
    <property type="entry name" value="TPR-like_helical_dom_sf"/>
</dbReference>
<proteinExistence type="predicted"/>
<name>A0ABQ1RCC6_9ALTE</name>
<keyword evidence="6" id="KW-1185">Reference proteome</keyword>
<accession>A0ABQ1RCC6</accession>
<keyword evidence="2" id="KW-0802">TPR repeat</keyword>
<dbReference type="RefSeq" id="WP_099034245.1">
    <property type="nucleotide sequence ID" value="NZ_BMGJ01000006.1"/>
</dbReference>
<gene>
    <name evidence="5" type="ORF">GCM10011357_18230</name>
</gene>
<comment type="caution">
    <text evidence="5">The sequence shown here is derived from an EMBL/GenBank/DDBJ whole genome shotgun (WGS) entry which is preliminary data.</text>
</comment>
<dbReference type="SUPFAM" id="SSF81901">
    <property type="entry name" value="HCP-like"/>
    <property type="match status" value="1"/>
</dbReference>
<evidence type="ECO:0000313" key="5">
    <source>
        <dbReference type="EMBL" id="GGD63308.1"/>
    </source>
</evidence>
<dbReference type="SMART" id="SM00530">
    <property type="entry name" value="HTH_XRE"/>
    <property type="match status" value="1"/>
</dbReference>